<evidence type="ECO:0000313" key="2">
    <source>
        <dbReference type="EMBL" id="MDG0867963.1"/>
    </source>
</evidence>
<dbReference type="RefSeq" id="WP_342836003.1">
    <property type="nucleotide sequence ID" value="NZ_CP046146.1"/>
</dbReference>
<sequence length="372" mass="40637">MRIPDSITDALNGLPDAAFLVDDAGTIVAVNDAATSMFGYSRGQLIGSIVDDLMPASAREYHKGVRTKALEDRKHRSFTSGSTFECERRDGELFQADINLSPTTIDGVAMTWALVRDLDGPAESNEGRRQALTTLDAIGRMATSTFDLENDFASVAEALNDVVSHDRIAVMLISENDPSLAEVLFVAGDVHPDYPVGTVVPVRDSAMSRVVAGGEPVSFTHRLLRTAPPAVKKGLDNGYTETYGVPLIDSEGVFGMVMVATKNPRMFSEFQKHLIARMGDHLAVAVTGQRMRTRVRDQAAEIDLVNEIGQVVSSSPDLGSEFSSAEDLIRGFVPFDRFSVFSIDLEEKILTRTFVLGDRLDAFNQRDYPIRT</sequence>
<accession>A0ABD4XU54</accession>
<dbReference type="InterPro" id="IPR003018">
    <property type="entry name" value="GAF"/>
</dbReference>
<dbReference type="SMART" id="SM00065">
    <property type="entry name" value="GAF"/>
    <property type="match status" value="1"/>
</dbReference>
<protein>
    <submittedName>
        <fullName evidence="2">PAS domain S-box protein</fullName>
    </submittedName>
</protein>
<gene>
    <name evidence="2" type="ORF">GKO46_12910</name>
</gene>
<dbReference type="PROSITE" id="PS50112">
    <property type="entry name" value="PAS"/>
    <property type="match status" value="1"/>
</dbReference>
<dbReference type="SUPFAM" id="SSF55785">
    <property type="entry name" value="PYP-like sensor domain (PAS domain)"/>
    <property type="match status" value="1"/>
</dbReference>
<proteinExistence type="predicted"/>
<dbReference type="SUPFAM" id="SSF55781">
    <property type="entry name" value="GAF domain-like"/>
    <property type="match status" value="1"/>
</dbReference>
<dbReference type="InterPro" id="IPR035965">
    <property type="entry name" value="PAS-like_dom_sf"/>
</dbReference>
<dbReference type="InterPro" id="IPR013767">
    <property type="entry name" value="PAS_fold"/>
</dbReference>
<comment type="caution">
    <text evidence="2">The sequence shown here is derived from an EMBL/GenBank/DDBJ whole genome shotgun (WGS) entry which is preliminary data.</text>
</comment>
<dbReference type="Gene3D" id="3.30.450.20">
    <property type="entry name" value="PAS domain"/>
    <property type="match status" value="1"/>
</dbReference>
<evidence type="ECO:0000313" key="3">
    <source>
        <dbReference type="Proteomes" id="UP001321249"/>
    </source>
</evidence>
<dbReference type="AlphaFoldDB" id="A0ABD4XU54"/>
<dbReference type="Gene3D" id="3.30.450.40">
    <property type="match status" value="1"/>
</dbReference>
<feature type="domain" description="PAS" evidence="1">
    <location>
        <begin position="3"/>
        <end position="73"/>
    </location>
</feature>
<dbReference type="InterPro" id="IPR029016">
    <property type="entry name" value="GAF-like_dom_sf"/>
</dbReference>
<dbReference type="SMART" id="SM00091">
    <property type="entry name" value="PAS"/>
    <property type="match status" value="1"/>
</dbReference>
<name>A0ABD4XU54_9CHLR</name>
<dbReference type="Pfam" id="PF00989">
    <property type="entry name" value="PAS"/>
    <property type="match status" value="1"/>
</dbReference>
<dbReference type="Proteomes" id="UP001321249">
    <property type="component" value="Unassembled WGS sequence"/>
</dbReference>
<dbReference type="CDD" id="cd00130">
    <property type="entry name" value="PAS"/>
    <property type="match status" value="1"/>
</dbReference>
<organism evidence="2 3">
    <name type="scientific">Candidatus Lucifugimonas marina</name>
    <dbReference type="NCBI Taxonomy" id="3038979"/>
    <lineage>
        <taxon>Bacteria</taxon>
        <taxon>Bacillati</taxon>
        <taxon>Chloroflexota</taxon>
        <taxon>Dehalococcoidia</taxon>
        <taxon>SAR202 cluster</taxon>
        <taxon>Candidatus Lucifugimonadales</taxon>
        <taxon>Candidatus Lucifugimonadaceae</taxon>
        <taxon>Candidatus Lucifugimonas</taxon>
    </lineage>
</organism>
<dbReference type="EMBL" id="WMBE01000005">
    <property type="protein sequence ID" value="MDG0867963.1"/>
    <property type="molecule type" value="Genomic_DNA"/>
</dbReference>
<reference evidence="2 3" key="1">
    <citation type="submission" date="2019-11" db="EMBL/GenBank/DDBJ databases">
        <authorList>
            <person name="Cho J.-C."/>
        </authorList>
    </citation>
    <scope>NUCLEOTIDE SEQUENCE [LARGE SCALE GENOMIC DNA]</scope>
    <source>
        <strain evidence="2 3">JH702</strain>
    </source>
</reference>
<evidence type="ECO:0000259" key="1">
    <source>
        <dbReference type="PROSITE" id="PS50112"/>
    </source>
</evidence>
<dbReference type="NCBIfam" id="TIGR00229">
    <property type="entry name" value="sensory_box"/>
    <property type="match status" value="1"/>
</dbReference>
<dbReference type="InterPro" id="IPR000014">
    <property type="entry name" value="PAS"/>
</dbReference>